<proteinExistence type="inferred from homology"/>
<accession>A0A1L0CM37</accession>
<dbReference type="EMBL" id="FQNF01000024">
    <property type="protein sequence ID" value="SGZ39481.1"/>
    <property type="molecule type" value="Genomic_DNA"/>
</dbReference>
<dbReference type="Pfam" id="PF02200">
    <property type="entry name" value="STE"/>
    <property type="match status" value="1"/>
</dbReference>
<sequence length="545" mass="62964">MDKNNINLNNFKDRNDIPSTLRKDISNRIKTIEDLKFFLVTAPIKWMPNQILRKYYLNDSLGYISCIYWDNLYYITGTDITKILIFRFEQFGRKIINKKKFEEGIFSDLRSLKVDEDCSLQLPKSEMLQFLNKNGCIKTQKKQKVFFWFSVLHDRLFADCLERDCKREFELDLLLQDLEKDPSNQSLLSKLDTLKKSITTQPIFEPAISFKYKYQDLNNETLSGKSPTSRFNRTKNKNDDSIINKNKLYEQLSMYMKSLDRVKTPSVNNVKFNFEENNISDVSIPRLSTISPTIKNENIDNPPVNINSSKINTDKTMGLAKKRKKLSLTIDVPDSNIMKLNHQNITKIDESNVEVEYNDKIDPHLHQSNPNEPPIADTYAEDNVNKKRKFNNFVPNYNNSVNQEYNNYINQLVSPMGGYVNPFQMQQANHQSTNFNDKFFFNGVGFTPIRSAFPDMMTGNSLTNNLANANLMDNKTLQEANAQYLNTFANMPLFSSVIPNIQWGFSNMPEGAYTSIPTFSSANEGMKTFSSSIGKDDGINKEEEK</sequence>
<dbReference type="AlphaFoldDB" id="A0A1L0CM37"/>
<comment type="similarity">
    <text evidence="5">Belongs to the STE12 transcription factor family.</text>
</comment>
<dbReference type="GO" id="GO:2000220">
    <property type="term" value="P:regulation of pseudohyphal growth"/>
    <property type="evidence" value="ECO:0007669"/>
    <property type="project" value="TreeGrafter"/>
</dbReference>
<protein>
    <recommendedName>
        <fullName evidence="8">Transcription factor CPH1</fullName>
    </recommendedName>
</protein>
<dbReference type="InterPro" id="IPR052127">
    <property type="entry name" value="STE12_transcription_factor"/>
</dbReference>
<dbReference type="OrthoDB" id="3972882at2759"/>
<evidence type="ECO:0000256" key="2">
    <source>
        <dbReference type="ARBA" id="ARBA00023015"/>
    </source>
</evidence>
<dbReference type="PANTHER" id="PTHR47427">
    <property type="entry name" value="PROTEIN STE12"/>
    <property type="match status" value="1"/>
</dbReference>
<dbReference type="VEuPathDB" id="FungiDB:HGUI_01681"/>
<dbReference type="PANTHER" id="PTHR47427:SF1">
    <property type="entry name" value="PROTEIN STE12"/>
    <property type="match status" value="1"/>
</dbReference>
<evidence type="ECO:0000256" key="4">
    <source>
        <dbReference type="ARBA" id="ARBA00023242"/>
    </source>
</evidence>
<evidence type="ECO:0000313" key="6">
    <source>
        <dbReference type="EMBL" id="SGZ39481.1"/>
    </source>
</evidence>
<gene>
    <name evidence="6" type="ORF">HGUI_01681</name>
</gene>
<keyword evidence="3" id="KW-0804">Transcription</keyword>
<reference evidence="7" key="1">
    <citation type="submission" date="2016-11" db="EMBL/GenBank/DDBJ databases">
        <authorList>
            <person name="Guldener U."/>
        </authorList>
    </citation>
    <scope>NUCLEOTIDE SEQUENCE [LARGE SCALE GENOMIC DNA]</scope>
</reference>
<evidence type="ECO:0000256" key="1">
    <source>
        <dbReference type="ARBA" id="ARBA00004123"/>
    </source>
</evidence>
<dbReference type="Proteomes" id="UP000183365">
    <property type="component" value="Unassembled WGS sequence"/>
</dbReference>
<dbReference type="InterPro" id="IPR003120">
    <property type="entry name" value="Ste12"/>
</dbReference>
<comment type="subcellular location">
    <subcellularLocation>
        <location evidence="1">Nucleus</location>
    </subcellularLocation>
</comment>
<dbReference type="GO" id="GO:0003700">
    <property type="term" value="F:DNA-binding transcription factor activity"/>
    <property type="evidence" value="ECO:0007669"/>
    <property type="project" value="InterPro"/>
</dbReference>
<keyword evidence="7" id="KW-1185">Reference proteome</keyword>
<keyword evidence="4" id="KW-0539">Nucleus</keyword>
<dbReference type="SMART" id="SM00424">
    <property type="entry name" value="STE"/>
    <property type="match status" value="1"/>
</dbReference>
<keyword evidence="2" id="KW-0805">Transcription regulation</keyword>
<name>A0A1L0CM37_9ASCO</name>
<dbReference type="GO" id="GO:1990527">
    <property type="term" value="C:Tec1p-Ste12p-Dig1p complex"/>
    <property type="evidence" value="ECO:0007669"/>
    <property type="project" value="TreeGrafter"/>
</dbReference>
<evidence type="ECO:0008006" key="8">
    <source>
        <dbReference type="Google" id="ProtNLM"/>
    </source>
</evidence>
<evidence type="ECO:0000256" key="3">
    <source>
        <dbReference type="ARBA" id="ARBA00023163"/>
    </source>
</evidence>
<evidence type="ECO:0000313" key="7">
    <source>
        <dbReference type="Proteomes" id="UP000183365"/>
    </source>
</evidence>
<organism evidence="6 7">
    <name type="scientific">Hanseniaspora guilliermondii</name>
    <dbReference type="NCBI Taxonomy" id="56406"/>
    <lineage>
        <taxon>Eukaryota</taxon>
        <taxon>Fungi</taxon>
        <taxon>Dikarya</taxon>
        <taxon>Ascomycota</taxon>
        <taxon>Saccharomycotina</taxon>
        <taxon>Saccharomycetes</taxon>
        <taxon>Saccharomycodales</taxon>
        <taxon>Saccharomycodaceae</taxon>
        <taxon>Hanseniaspora</taxon>
    </lineage>
</organism>
<dbReference type="GO" id="GO:1990526">
    <property type="term" value="C:Ste12p-Dig1p-Dig2p complex"/>
    <property type="evidence" value="ECO:0007669"/>
    <property type="project" value="TreeGrafter"/>
</dbReference>
<evidence type="ECO:0000256" key="5">
    <source>
        <dbReference type="ARBA" id="ARBA00024345"/>
    </source>
</evidence>
<dbReference type="GO" id="GO:0005634">
    <property type="term" value="C:nucleus"/>
    <property type="evidence" value="ECO:0007669"/>
    <property type="project" value="UniProtKB-SubCell"/>
</dbReference>